<dbReference type="OrthoDB" id="5432020at2"/>
<proteinExistence type="predicted"/>
<dbReference type="Proteomes" id="UP000239867">
    <property type="component" value="Chromosome"/>
</dbReference>
<dbReference type="PANTHER" id="PTHR37691">
    <property type="entry name" value="BLR3518 PROTEIN"/>
    <property type="match status" value="1"/>
</dbReference>
<dbReference type="Gene3D" id="3.40.1260.10">
    <property type="entry name" value="DsrEFH-like"/>
    <property type="match status" value="1"/>
</dbReference>
<protein>
    <submittedName>
        <fullName evidence="1">Uncharacterized protein</fullName>
    </submittedName>
</protein>
<dbReference type="EMBL" id="CP021255">
    <property type="protein sequence ID" value="AVD71015.1"/>
    <property type="molecule type" value="Genomic_DNA"/>
</dbReference>
<dbReference type="AlphaFoldDB" id="A0A2L1GMV1"/>
<dbReference type="SUPFAM" id="SSF75169">
    <property type="entry name" value="DsrEFH-like"/>
    <property type="match status" value="1"/>
</dbReference>
<reference evidence="1 2" key="1">
    <citation type="journal article" date="2018" name="MBio">
        <title>Insights into the evolution of host association through the isolation and characterization of a novel human periodontal pathobiont, Desulfobulbus oralis.</title>
        <authorList>
            <person name="Cross K.L."/>
            <person name="Chirania P."/>
            <person name="Xiong W."/>
            <person name="Beall C.J."/>
            <person name="Elkins J.G."/>
            <person name="Giannone R.J."/>
            <person name="Griffen A.L."/>
            <person name="Guss A.M."/>
            <person name="Hettich R.L."/>
            <person name="Joshi S.S."/>
            <person name="Mokrzan E.M."/>
            <person name="Martin R.K."/>
            <person name="Zhulin I.B."/>
            <person name="Leys E.J."/>
            <person name="Podar M."/>
        </authorList>
    </citation>
    <scope>NUCLEOTIDE SEQUENCE [LARGE SCALE GENOMIC DNA]</scope>
    <source>
        <strain evidence="1 2">ORNL</strain>
    </source>
</reference>
<organism evidence="1 2">
    <name type="scientific">Desulfobulbus oralis</name>
    <dbReference type="NCBI Taxonomy" id="1986146"/>
    <lineage>
        <taxon>Bacteria</taxon>
        <taxon>Pseudomonadati</taxon>
        <taxon>Thermodesulfobacteriota</taxon>
        <taxon>Desulfobulbia</taxon>
        <taxon>Desulfobulbales</taxon>
        <taxon>Desulfobulbaceae</taxon>
        <taxon>Desulfobulbus</taxon>
    </lineage>
</organism>
<sequence length="115" mass="12338">MSYRVVFHLDADNTDIFALGLGNAGNLLKAAQGTECDIVLLFNGPAVRLLDGARCTRADSVRALQEQGVRFRVCSNAMRSFGGDIEALVPGCEPVPAGVVELILLQQKGYAYIKP</sequence>
<keyword evidence="2" id="KW-1185">Reference proteome</keyword>
<dbReference type="RefSeq" id="WP_104936294.1">
    <property type="nucleotide sequence ID" value="NZ_CP021255.1"/>
</dbReference>
<dbReference type="InterPro" id="IPR027396">
    <property type="entry name" value="DsrEFH-like"/>
</dbReference>
<evidence type="ECO:0000313" key="2">
    <source>
        <dbReference type="Proteomes" id="UP000239867"/>
    </source>
</evidence>
<dbReference type="KEGG" id="deo:CAY53_05580"/>
<name>A0A2L1GMV1_9BACT</name>
<dbReference type="Pfam" id="PF02635">
    <property type="entry name" value="DsrE"/>
    <property type="match status" value="1"/>
</dbReference>
<accession>A0A2L1GMV1</accession>
<dbReference type="InterPro" id="IPR003787">
    <property type="entry name" value="Sulphur_relay_DsrE/F-like"/>
</dbReference>
<gene>
    <name evidence="1" type="ORF">CAY53_05580</name>
</gene>
<dbReference type="PANTHER" id="PTHR37691:SF1">
    <property type="entry name" value="BLR3518 PROTEIN"/>
    <property type="match status" value="1"/>
</dbReference>
<evidence type="ECO:0000313" key="1">
    <source>
        <dbReference type="EMBL" id="AVD71015.1"/>
    </source>
</evidence>